<comment type="caution">
    <text evidence="3">The sequence shown here is derived from an EMBL/GenBank/DDBJ whole genome shotgun (WGS) entry which is preliminary data.</text>
</comment>
<evidence type="ECO:0000313" key="6">
    <source>
        <dbReference type="Proteomes" id="UP000736787"/>
    </source>
</evidence>
<dbReference type="Proteomes" id="UP000736787">
    <property type="component" value="Unassembled WGS sequence"/>
</dbReference>
<evidence type="ECO:0000313" key="3">
    <source>
        <dbReference type="EMBL" id="KAG2938124.1"/>
    </source>
</evidence>
<sequence>MTVNGEDFGASARRSCGQCINVEWVTFGTLDLAGGITATEGEVFVFCSVRYGLLVPSDLQTAHLSQILIAQHPRASGAAVRAYAAERCRAYLFSLDAYDVWRRPSWWRW</sequence>
<evidence type="ECO:0000313" key="4">
    <source>
        <dbReference type="EMBL" id="KAG2982090.1"/>
    </source>
</evidence>
<dbReference type="EMBL" id="RCMV01000805">
    <property type="protein sequence ID" value="KAG3212727.1"/>
    <property type="molecule type" value="Genomic_DNA"/>
</dbReference>
<evidence type="ECO:0000313" key="5">
    <source>
        <dbReference type="EMBL" id="KAG3212727.1"/>
    </source>
</evidence>
<dbReference type="Proteomes" id="UP000760860">
    <property type="component" value="Unassembled WGS sequence"/>
</dbReference>
<accession>A0A8T1D9M4</accession>
<dbReference type="Proteomes" id="UP000774804">
    <property type="component" value="Unassembled WGS sequence"/>
</dbReference>
<protein>
    <submittedName>
        <fullName evidence="3">Uncharacterized protein</fullName>
    </submittedName>
</protein>
<proteinExistence type="predicted"/>
<name>A0A8T1D9M4_9STRA</name>
<gene>
    <name evidence="1" type="ORF">PC113_g11323</name>
    <name evidence="2" type="ORF">PC115_g9597</name>
    <name evidence="3" type="ORF">PC117_g11382</name>
    <name evidence="4" type="ORF">PC118_g10189</name>
    <name evidence="5" type="ORF">PC129_g16330</name>
</gene>
<organism evidence="3 6">
    <name type="scientific">Phytophthora cactorum</name>
    <dbReference type="NCBI Taxonomy" id="29920"/>
    <lineage>
        <taxon>Eukaryota</taxon>
        <taxon>Sar</taxon>
        <taxon>Stramenopiles</taxon>
        <taxon>Oomycota</taxon>
        <taxon>Peronosporomycetes</taxon>
        <taxon>Peronosporales</taxon>
        <taxon>Peronosporaceae</taxon>
        <taxon>Phytophthora</taxon>
    </lineage>
</organism>
<evidence type="ECO:0000313" key="1">
    <source>
        <dbReference type="EMBL" id="KAG2856730.1"/>
    </source>
</evidence>
<dbReference type="EMBL" id="RCMK01000293">
    <property type="protein sequence ID" value="KAG2938124.1"/>
    <property type="molecule type" value="Genomic_DNA"/>
</dbReference>
<dbReference type="EMBL" id="RCML01000289">
    <property type="protein sequence ID" value="KAG2982090.1"/>
    <property type="molecule type" value="Genomic_DNA"/>
</dbReference>
<dbReference type="Proteomes" id="UP000697107">
    <property type="component" value="Unassembled WGS sequence"/>
</dbReference>
<dbReference type="EMBL" id="RCMI01000267">
    <property type="protein sequence ID" value="KAG2921211.1"/>
    <property type="molecule type" value="Genomic_DNA"/>
</dbReference>
<reference evidence="3" key="1">
    <citation type="submission" date="2018-10" db="EMBL/GenBank/DDBJ databases">
        <title>Effector identification in a new, highly contiguous assembly of the strawberry crown rot pathogen Phytophthora cactorum.</title>
        <authorList>
            <person name="Armitage A.D."/>
            <person name="Nellist C.F."/>
            <person name="Bates H."/>
            <person name="Vickerstaff R.J."/>
            <person name="Harrison R.J."/>
        </authorList>
    </citation>
    <scope>NUCLEOTIDE SEQUENCE</scope>
    <source>
        <strain evidence="1">15-7</strain>
        <strain evidence="2">4032</strain>
        <strain evidence="3">4040</strain>
        <strain evidence="4">P415</strain>
        <strain evidence="5">P421</strain>
    </source>
</reference>
<dbReference type="EMBL" id="RCMG01000320">
    <property type="protein sequence ID" value="KAG2856730.1"/>
    <property type="molecule type" value="Genomic_DNA"/>
</dbReference>
<dbReference type="Proteomes" id="UP000735874">
    <property type="component" value="Unassembled WGS sequence"/>
</dbReference>
<evidence type="ECO:0000313" key="2">
    <source>
        <dbReference type="EMBL" id="KAG2921211.1"/>
    </source>
</evidence>
<dbReference type="AlphaFoldDB" id="A0A8T1D9M4"/>